<accession>A0ABU8BTR1</accession>
<evidence type="ECO:0000313" key="1">
    <source>
        <dbReference type="EMBL" id="MEH7827647.1"/>
    </source>
</evidence>
<dbReference type="RefSeq" id="WP_335420830.1">
    <property type="nucleotide sequence ID" value="NZ_JBALHR010000002.1"/>
</dbReference>
<proteinExistence type="predicted"/>
<dbReference type="SUPFAM" id="SSF103084">
    <property type="entry name" value="Holliday junction resolvase RusA"/>
    <property type="match status" value="1"/>
</dbReference>
<dbReference type="Gene3D" id="3.30.1330.70">
    <property type="entry name" value="Holliday junction resolvase RusA"/>
    <property type="match status" value="1"/>
</dbReference>
<organism evidence="1 2">
    <name type="scientific">Gemmobacter denitrificans</name>
    <dbReference type="NCBI Taxonomy" id="3123040"/>
    <lineage>
        <taxon>Bacteria</taxon>
        <taxon>Pseudomonadati</taxon>
        <taxon>Pseudomonadota</taxon>
        <taxon>Alphaproteobacteria</taxon>
        <taxon>Rhodobacterales</taxon>
        <taxon>Paracoccaceae</taxon>
        <taxon>Gemmobacter</taxon>
    </lineage>
</organism>
<dbReference type="InterPro" id="IPR036614">
    <property type="entry name" value="RusA-like_sf"/>
</dbReference>
<dbReference type="Proteomes" id="UP001431963">
    <property type="component" value="Unassembled WGS sequence"/>
</dbReference>
<name>A0ABU8BTR1_9RHOB</name>
<evidence type="ECO:0000313" key="2">
    <source>
        <dbReference type="Proteomes" id="UP001431963"/>
    </source>
</evidence>
<keyword evidence="2" id="KW-1185">Reference proteome</keyword>
<sequence length="113" mass="12057">MKVTLPWPPAELKPNARAHWASKARAAKVHKNACQIICMGQGIRALGWPSMSVSLLFCPPSRRKGDLDNMLAAMKSGLDGLAAASGVDDSKWKITIARGEPVKGGAVHVEISK</sequence>
<reference evidence="1" key="1">
    <citation type="submission" date="2024-02" db="EMBL/GenBank/DDBJ databases">
        <title>Genome sequences of strain Gemmobacter sp. JM10B15.</title>
        <authorList>
            <person name="Zhang M."/>
        </authorList>
    </citation>
    <scope>NUCLEOTIDE SEQUENCE</scope>
    <source>
        <strain evidence="1">JM10B15</strain>
    </source>
</reference>
<gene>
    <name evidence="1" type="ORF">V6590_05770</name>
</gene>
<dbReference type="EMBL" id="JBALHR010000002">
    <property type="protein sequence ID" value="MEH7827647.1"/>
    <property type="molecule type" value="Genomic_DNA"/>
</dbReference>
<protein>
    <submittedName>
        <fullName evidence="1">Uncharacterized protein</fullName>
    </submittedName>
</protein>
<comment type="caution">
    <text evidence="1">The sequence shown here is derived from an EMBL/GenBank/DDBJ whole genome shotgun (WGS) entry which is preliminary data.</text>
</comment>